<dbReference type="InterPro" id="IPR036097">
    <property type="entry name" value="HisK_dim/P_sf"/>
</dbReference>
<evidence type="ECO:0000313" key="10">
    <source>
        <dbReference type="EMBL" id="RCW36075.1"/>
    </source>
</evidence>
<proteinExistence type="predicted"/>
<keyword evidence="4" id="KW-0805">Transcription regulation</keyword>
<feature type="domain" description="HTH araC/xylS-type" evidence="7">
    <location>
        <begin position="1299"/>
        <end position="1398"/>
    </location>
</feature>
<dbReference type="SMART" id="SM00387">
    <property type="entry name" value="HATPase_c"/>
    <property type="match status" value="1"/>
</dbReference>
<dbReference type="Gene3D" id="3.40.50.2300">
    <property type="match status" value="1"/>
</dbReference>
<dbReference type="PROSITE" id="PS01124">
    <property type="entry name" value="HTH_ARAC_FAMILY_2"/>
    <property type="match status" value="1"/>
</dbReference>
<feature type="domain" description="Histidine kinase" evidence="8">
    <location>
        <begin position="885"/>
        <end position="1108"/>
    </location>
</feature>
<name>A0A368V732_9BACT</name>
<dbReference type="Gene3D" id="1.10.287.130">
    <property type="match status" value="1"/>
</dbReference>
<dbReference type="InterPro" id="IPR011006">
    <property type="entry name" value="CheY-like_superfamily"/>
</dbReference>
<dbReference type="Pfam" id="PF02518">
    <property type="entry name" value="HATPase_c"/>
    <property type="match status" value="1"/>
</dbReference>
<dbReference type="Proteomes" id="UP000252733">
    <property type="component" value="Unassembled WGS sequence"/>
</dbReference>
<dbReference type="SMART" id="SM00342">
    <property type="entry name" value="HTH_ARAC"/>
    <property type="match status" value="1"/>
</dbReference>
<dbReference type="InterPro" id="IPR013783">
    <property type="entry name" value="Ig-like_fold"/>
</dbReference>
<keyword evidence="5" id="KW-0804">Transcription</keyword>
<dbReference type="PANTHER" id="PTHR43547">
    <property type="entry name" value="TWO-COMPONENT HISTIDINE KINASE"/>
    <property type="match status" value="1"/>
</dbReference>
<dbReference type="InterPro" id="IPR018060">
    <property type="entry name" value="HTH_AraC"/>
</dbReference>
<dbReference type="InterPro" id="IPR011110">
    <property type="entry name" value="Reg_prop"/>
</dbReference>
<dbReference type="GO" id="GO:0043565">
    <property type="term" value="F:sequence-specific DNA binding"/>
    <property type="evidence" value="ECO:0007669"/>
    <property type="project" value="InterPro"/>
</dbReference>
<feature type="modified residue" description="4-aspartylphosphate" evidence="6">
    <location>
        <position position="1200"/>
    </location>
</feature>
<evidence type="ECO:0000313" key="11">
    <source>
        <dbReference type="Proteomes" id="UP000252733"/>
    </source>
</evidence>
<dbReference type="SMART" id="SM00448">
    <property type="entry name" value="REC"/>
    <property type="match status" value="1"/>
</dbReference>
<dbReference type="CDD" id="cd00146">
    <property type="entry name" value="PKD"/>
    <property type="match status" value="1"/>
</dbReference>
<dbReference type="RefSeq" id="WP_114436921.1">
    <property type="nucleotide sequence ID" value="NZ_QPIZ01000009.1"/>
</dbReference>
<dbReference type="Gene3D" id="1.10.10.60">
    <property type="entry name" value="Homeodomain-like"/>
    <property type="match status" value="1"/>
</dbReference>
<dbReference type="Pfam" id="PF00072">
    <property type="entry name" value="Response_reg"/>
    <property type="match status" value="1"/>
</dbReference>
<dbReference type="InterPro" id="IPR015943">
    <property type="entry name" value="WD40/YVTN_repeat-like_dom_sf"/>
</dbReference>
<dbReference type="InterPro" id="IPR005467">
    <property type="entry name" value="His_kinase_dom"/>
</dbReference>
<evidence type="ECO:0000259" key="8">
    <source>
        <dbReference type="PROSITE" id="PS50109"/>
    </source>
</evidence>
<dbReference type="Pfam" id="PF07495">
    <property type="entry name" value="Y_Y_Y"/>
    <property type="match status" value="1"/>
</dbReference>
<evidence type="ECO:0000256" key="6">
    <source>
        <dbReference type="PROSITE-ProRule" id="PRU00169"/>
    </source>
</evidence>
<dbReference type="SUPFAM" id="SSF52172">
    <property type="entry name" value="CheY-like"/>
    <property type="match status" value="1"/>
</dbReference>
<gene>
    <name evidence="10" type="ORF">DFO77_10939</name>
</gene>
<dbReference type="Gene3D" id="2.60.40.10">
    <property type="entry name" value="Immunoglobulins"/>
    <property type="match status" value="1"/>
</dbReference>
<dbReference type="PROSITE" id="PS50109">
    <property type="entry name" value="HIS_KIN"/>
    <property type="match status" value="1"/>
</dbReference>
<comment type="caution">
    <text evidence="10">The sequence shown here is derived from an EMBL/GenBank/DDBJ whole genome shotgun (WGS) entry which is preliminary data.</text>
</comment>
<dbReference type="InterPro" id="IPR003661">
    <property type="entry name" value="HisK_dim/P_dom"/>
</dbReference>
<evidence type="ECO:0000256" key="2">
    <source>
        <dbReference type="ARBA" id="ARBA00012438"/>
    </source>
</evidence>
<dbReference type="InterPro" id="IPR001789">
    <property type="entry name" value="Sig_transdc_resp-reg_receiver"/>
</dbReference>
<dbReference type="GO" id="GO:0003700">
    <property type="term" value="F:DNA-binding transcription factor activity"/>
    <property type="evidence" value="ECO:0007669"/>
    <property type="project" value="InterPro"/>
</dbReference>
<feature type="domain" description="Response regulatory" evidence="9">
    <location>
        <begin position="1152"/>
        <end position="1267"/>
    </location>
</feature>
<keyword evidence="3 6" id="KW-0597">Phosphoprotein</keyword>
<dbReference type="InterPro" id="IPR004358">
    <property type="entry name" value="Sig_transdc_His_kin-like_C"/>
</dbReference>
<dbReference type="Gene3D" id="3.30.565.10">
    <property type="entry name" value="Histidine kinase-like ATPase, C-terminal domain"/>
    <property type="match status" value="1"/>
</dbReference>
<comment type="catalytic activity">
    <reaction evidence="1">
        <text>ATP + protein L-histidine = ADP + protein N-phospho-L-histidine.</text>
        <dbReference type="EC" id="2.7.13.3"/>
    </reaction>
</comment>
<dbReference type="InterPro" id="IPR022409">
    <property type="entry name" value="PKD/Chitinase_dom"/>
</dbReference>
<dbReference type="PRINTS" id="PR00344">
    <property type="entry name" value="BCTRLSENSOR"/>
</dbReference>
<dbReference type="FunFam" id="1.10.287.130:FF:000034">
    <property type="entry name" value="Two-component system sensor histidine kinase/response regulator"/>
    <property type="match status" value="1"/>
</dbReference>
<dbReference type="SUPFAM" id="SSF55874">
    <property type="entry name" value="ATPase domain of HSP90 chaperone/DNA topoisomerase II/histidine kinase"/>
    <property type="match status" value="1"/>
</dbReference>
<dbReference type="SUPFAM" id="SSF47384">
    <property type="entry name" value="Homodimeric domain of signal transducing histidine kinase"/>
    <property type="match status" value="1"/>
</dbReference>
<dbReference type="Gene3D" id="2.130.10.10">
    <property type="entry name" value="YVTN repeat-like/Quinoprotein amine dehydrogenase"/>
    <property type="match status" value="2"/>
</dbReference>
<dbReference type="EMBL" id="QPIZ01000009">
    <property type="protein sequence ID" value="RCW36075.1"/>
    <property type="molecule type" value="Genomic_DNA"/>
</dbReference>
<dbReference type="SUPFAM" id="SSF63829">
    <property type="entry name" value="Calcium-dependent phosphotriesterase"/>
    <property type="match status" value="2"/>
</dbReference>
<dbReference type="Pfam" id="PF12833">
    <property type="entry name" value="HTH_18"/>
    <property type="match status" value="1"/>
</dbReference>
<keyword evidence="11" id="KW-1185">Reference proteome</keyword>
<dbReference type="SMART" id="SM00388">
    <property type="entry name" value="HisKA"/>
    <property type="match status" value="1"/>
</dbReference>
<dbReference type="InterPro" id="IPR009057">
    <property type="entry name" value="Homeodomain-like_sf"/>
</dbReference>
<dbReference type="FunFam" id="2.60.40.10:FF:000791">
    <property type="entry name" value="Two-component system sensor histidine kinase/response regulator"/>
    <property type="match status" value="1"/>
</dbReference>
<dbReference type="GO" id="GO:0000155">
    <property type="term" value="F:phosphorelay sensor kinase activity"/>
    <property type="evidence" value="ECO:0007669"/>
    <property type="project" value="InterPro"/>
</dbReference>
<dbReference type="CDD" id="cd00082">
    <property type="entry name" value="HisKA"/>
    <property type="match status" value="1"/>
</dbReference>
<evidence type="ECO:0000256" key="4">
    <source>
        <dbReference type="ARBA" id="ARBA00023015"/>
    </source>
</evidence>
<dbReference type="Pfam" id="PF07494">
    <property type="entry name" value="Reg_prop"/>
    <property type="match status" value="7"/>
</dbReference>
<evidence type="ECO:0000256" key="3">
    <source>
        <dbReference type="ARBA" id="ARBA00022553"/>
    </source>
</evidence>
<dbReference type="PROSITE" id="PS50110">
    <property type="entry name" value="RESPONSE_REGULATORY"/>
    <property type="match status" value="1"/>
</dbReference>
<dbReference type="InterPro" id="IPR036890">
    <property type="entry name" value="HATPase_C_sf"/>
</dbReference>
<evidence type="ECO:0000259" key="9">
    <source>
        <dbReference type="PROSITE" id="PS50110"/>
    </source>
</evidence>
<dbReference type="SUPFAM" id="SSF46689">
    <property type="entry name" value="Homeodomain-like"/>
    <property type="match status" value="1"/>
</dbReference>
<accession>A0A368V732</accession>
<evidence type="ECO:0000259" key="7">
    <source>
        <dbReference type="PROSITE" id="PS01124"/>
    </source>
</evidence>
<dbReference type="InterPro" id="IPR011123">
    <property type="entry name" value="Y_Y_Y"/>
</dbReference>
<dbReference type="Pfam" id="PF00512">
    <property type="entry name" value="HisKA"/>
    <property type="match status" value="1"/>
</dbReference>
<dbReference type="PANTHER" id="PTHR43547:SF2">
    <property type="entry name" value="HYBRID SIGNAL TRANSDUCTION HISTIDINE KINASE C"/>
    <property type="match status" value="1"/>
</dbReference>
<evidence type="ECO:0000256" key="1">
    <source>
        <dbReference type="ARBA" id="ARBA00000085"/>
    </source>
</evidence>
<organism evidence="10 11">
    <name type="scientific">Marinilabilia salmonicolor</name>
    <dbReference type="NCBI Taxonomy" id="989"/>
    <lineage>
        <taxon>Bacteria</taxon>
        <taxon>Pseudomonadati</taxon>
        <taxon>Bacteroidota</taxon>
        <taxon>Bacteroidia</taxon>
        <taxon>Marinilabiliales</taxon>
        <taxon>Marinilabiliaceae</taxon>
        <taxon>Marinilabilia</taxon>
    </lineage>
</organism>
<protein>
    <recommendedName>
        <fullName evidence="2">histidine kinase</fullName>
        <ecNumber evidence="2">2.7.13.3</ecNumber>
    </recommendedName>
</protein>
<dbReference type="SMART" id="SM00089">
    <property type="entry name" value="PKD"/>
    <property type="match status" value="1"/>
</dbReference>
<sequence>MRCKKLFINFLLLSFIVPITTEGRSYWSSELYFRDIPVDQGLSQSSVYCMHQDDKGFIWIGTKDGLNRYDGYEFLSYKYTQSNPGSLSNNEIICLENDQNKYLWIGTRSGGINRLNFATGDIDRFNTLTYDDLVQDLETDSLNNLWAGTSEGLLLFSADETGERNMIRNVSETARYFNSQGKIFEPGRKNISITVIKEIRKGLLFVGCEEGLFRYDVEKNEFTSISKQTLGVTVFTSVVVDKEGAVWAGSYEGLFKIPAASIGEQEAGLAHFHSGASAADRRLEVDWVEDLAFDHLGNLWVGSRGGGLFKISNDRVVAQYKYSRANKASLPDDLINSLMIDRTGILWIGTESRGLAYSDLYSGGFHVIRPGISPERGLSDNLVTALTGKDSRLWVGTAAAGIDVFSNRNVEISKLNTIPRIYVDNEMFTKEIMALLIDSEDQLWIGSASNRVSVYNRSGEFRSYMVNGFVFSLYEDSNDRIWFGTWGRGLGFIDKKTDQVEDYYGTVANSLGLSSDKVLSIFEDSRGLLWIGTKGGGINVCNKEKVVSRTGEFVAYKNITGDTLSLSYNDVYDILEDQNGDIWLASGSGLNKVLYDESRGLTTSAENGQLSFRSYTERDGLAGGLVLFIEEDSNGRLWLGTNKGISRFEPQSRVFTNYGVNNGLPSGEFHANASYKDRNSGVMYFGGVDGVTVFHPDSMQSNPFPPKPQLTGLRLHNNPVFPDERVNGRIILDKNITYTDHLTLSHSNNEVTFEFSALHYSNPGDIKYAFRLQGFNESWQETTSENRRATYTNLHEGDYVFEVKATDSSGEWFSETATMLVTINPPLWRTGWAYFIYIALAVFLLFTFRKYSLIGAKQKNNLIIESIQHRKDKELTDAKMRFFTNISHEIRTPLTLIHAPLQEILNRSNLNREVYNTLSIMHRNVKRLLNMVNQLLEFRKIDTGHSEVNPVTFNLLVLCQDTLAAFHSLADQKDIEVGVEAPEEIWITSDEKMISTALYNLLSNALKFTPSGGKVSLQLEYFNDGGSSSERKIIVRVCDSGPGIPEHLLEKVFERFSQVKTGKHSHLGGSGIGLSIVKEFVALNRGEVKAYNREEGGCCFEMILPELAEKVGGAAMEESISDGVEPGNDNVFVVETFSENEHLYDDETAKPGMCIVEDDHELANWLARVFETEFNVAVFYDGKEAFPGILAKMPDIIICDVMLPGMLGTELTETLKKRFETSHIPVILLTAKTGDDSMLEGLKTGADSYITKPFNINILKAQVGSLVKSRMAFKQNFAGKLSLEPSEETITPADEKFLTKLMEVTENKMGDPSFDVSVLVDEMHMSHSIILKKVKSMTGLSLVEFIRSMRIKRAAQIFRQDKLSVSEVSFMVGFSDPKYFSKCFSKQIGKKPTEYIKDHHL</sequence>
<dbReference type="SUPFAM" id="SSF101898">
    <property type="entry name" value="NHL repeat"/>
    <property type="match status" value="1"/>
</dbReference>
<reference evidence="10 11" key="1">
    <citation type="submission" date="2018-07" db="EMBL/GenBank/DDBJ databases">
        <title>Freshwater and sediment microbial communities from various areas in North America, analyzing microbe dynamics in response to fracking.</title>
        <authorList>
            <person name="Lamendella R."/>
        </authorList>
    </citation>
    <scope>NUCLEOTIDE SEQUENCE [LARGE SCALE GENOMIC DNA]</scope>
    <source>
        <strain evidence="10 11">160A</strain>
    </source>
</reference>
<evidence type="ECO:0000256" key="5">
    <source>
        <dbReference type="ARBA" id="ARBA00023163"/>
    </source>
</evidence>
<dbReference type="CDD" id="cd17574">
    <property type="entry name" value="REC_OmpR"/>
    <property type="match status" value="1"/>
</dbReference>
<dbReference type="InterPro" id="IPR003594">
    <property type="entry name" value="HATPase_dom"/>
</dbReference>
<dbReference type="EC" id="2.7.13.3" evidence="2"/>